<dbReference type="SUPFAM" id="SSF53335">
    <property type="entry name" value="S-adenosyl-L-methionine-dependent methyltransferases"/>
    <property type="match status" value="1"/>
</dbReference>
<evidence type="ECO:0000256" key="5">
    <source>
        <dbReference type="SAM" id="MobiDB-lite"/>
    </source>
</evidence>
<protein>
    <recommendedName>
        <fullName evidence="6">PABS domain-containing protein</fullName>
    </recommendedName>
</protein>
<dbReference type="InterPro" id="IPR001045">
    <property type="entry name" value="Spermi_synthase"/>
</dbReference>
<sequence length="452" mass="47213">MAPIITTRATQDHPEMETAKVVAAAAAPPGRTKEKKDGSANNNNDCSTTTTTTTRTTTTTIESQRSKSSLRYVEDISPGLRLDMELRAVLHSSVSDVQSVQVVETCFGKTLVTDGKTQSSAHDECVYHESLVHPAMFWRALRSGKGGGGGGGGATSTSTTSTSTTTTTSPRSVFVGGGGELATAREVLRHADVTRVVMVDIDPSVVEVCRVHLPEWGGDAVLNDPRLEYVVGDALAYLRDGGATTERFDVIVMDVTDPIEYGPAESLYNVEFYEMVRERLAPGGVFVTQAGSAGLVPSSSSSSSSGGGGGGGGAEGGEGGEGSCFAPIRNTLARVFDVAVPYTAPIPSFGEDWGFVLAYDECRGDDDDNNDDDGPSSSSSPLRVGHPADVGRDAIDGMIEGRIVPVSGVPDHASARGSRRTATTTTTLRGGDVLRHYDGMGGGERLRRGGVS</sequence>
<keyword evidence="2 4" id="KW-0808">Transferase</keyword>
<dbReference type="CDD" id="cd02440">
    <property type="entry name" value="AdoMet_MTases"/>
    <property type="match status" value="1"/>
</dbReference>
<keyword evidence="3 4" id="KW-0620">Polyamine biosynthesis</keyword>
<accession>A0ABD3Q3V2</accession>
<dbReference type="PANTHER" id="PTHR43317">
    <property type="entry name" value="THERMOSPERMINE SYNTHASE ACAULIS5"/>
    <property type="match status" value="1"/>
</dbReference>
<feature type="compositionally biased region" description="Low complexity" evidence="5">
    <location>
        <begin position="48"/>
        <end position="60"/>
    </location>
</feature>
<dbReference type="InterPro" id="IPR037163">
    <property type="entry name" value="Spermidine_synt_N_sf"/>
</dbReference>
<feature type="compositionally biased region" description="Gly residues" evidence="5">
    <location>
        <begin position="144"/>
        <end position="154"/>
    </location>
</feature>
<feature type="compositionally biased region" description="Acidic residues" evidence="5">
    <location>
        <begin position="364"/>
        <end position="374"/>
    </location>
</feature>
<evidence type="ECO:0000256" key="1">
    <source>
        <dbReference type="ARBA" id="ARBA00007867"/>
    </source>
</evidence>
<evidence type="ECO:0000259" key="6">
    <source>
        <dbReference type="PROSITE" id="PS51006"/>
    </source>
</evidence>
<comment type="caution">
    <text evidence="7">The sequence shown here is derived from an EMBL/GenBank/DDBJ whole genome shotgun (WGS) entry which is preliminary data.</text>
</comment>
<dbReference type="Gene3D" id="3.40.50.150">
    <property type="entry name" value="Vaccinia Virus protein VP39"/>
    <property type="match status" value="1"/>
</dbReference>
<reference evidence="7 8" key="1">
    <citation type="submission" date="2024-10" db="EMBL/GenBank/DDBJ databases">
        <title>Updated reference genomes for cyclostephanoid diatoms.</title>
        <authorList>
            <person name="Roberts W.R."/>
            <person name="Alverson A.J."/>
        </authorList>
    </citation>
    <scope>NUCLEOTIDE SEQUENCE [LARGE SCALE GENOMIC DNA]</scope>
    <source>
        <strain evidence="7 8">AJA276-08</strain>
    </source>
</reference>
<dbReference type="InterPro" id="IPR030374">
    <property type="entry name" value="PABS"/>
</dbReference>
<dbReference type="PROSITE" id="PS51006">
    <property type="entry name" value="PABS_2"/>
    <property type="match status" value="1"/>
</dbReference>
<dbReference type="HAMAP" id="MF_00198">
    <property type="entry name" value="Spermidine_synth"/>
    <property type="match status" value="1"/>
</dbReference>
<evidence type="ECO:0000313" key="7">
    <source>
        <dbReference type="EMBL" id="KAL3794614.1"/>
    </source>
</evidence>
<feature type="region of interest" description="Disordered" evidence="5">
    <location>
        <begin position="296"/>
        <end position="322"/>
    </location>
</feature>
<feature type="region of interest" description="Disordered" evidence="5">
    <location>
        <begin position="143"/>
        <end position="172"/>
    </location>
</feature>
<feature type="region of interest" description="Disordered" evidence="5">
    <location>
        <begin position="1"/>
        <end position="63"/>
    </location>
</feature>
<keyword evidence="8" id="KW-1185">Reference proteome</keyword>
<feature type="region of interest" description="Disordered" evidence="5">
    <location>
        <begin position="407"/>
        <end position="426"/>
    </location>
</feature>
<dbReference type="PANTHER" id="PTHR43317:SF1">
    <property type="entry name" value="THERMOSPERMINE SYNTHASE ACAULIS5"/>
    <property type="match status" value="1"/>
</dbReference>
<dbReference type="GO" id="GO:0010487">
    <property type="term" value="F:thermospermine synthase activity"/>
    <property type="evidence" value="ECO:0007669"/>
    <property type="project" value="UniProtKB-ARBA"/>
</dbReference>
<feature type="region of interest" description="Disordered" evidence="5">
    <location>
        <begin position="364"/>
        <end position="392"/>
    </location>
</feature>
<dbReference type="Pfam" id="PF01564">
    <property type="entry name" value="Spermine_synth"/>
    <property type="match status" value="1"/>
</dbReference>
<dbReference type="AlphaFoldDB" id="A0ABD3Q3V2"/>
<dbReference type="InterPro" id="IPR029063">
    <property type="entry name" value="SAM-dependent_MTases_sf"/>
</dbReference>
<evidence type="ECO:0000256" key="2">
    <source>
        <dbReference type="ARBA" id="ARBA00022679"/>
    </source>
</evidence>
<organism evidence="7 8">
    <name type="scientific">Stephanodiscus triporus</name>
    <dbReference type="NCBI Taxonomy" id="2934178"/>
    <lineage>
        <taxon>Eukaryota</taxon>
        <taxon>Sar</taxon>
        <taxon>Stramenopiles</taxon>
        <taxon>Ochrophyta</taxon>
        <taxon>Bacillariophyta</taxon>
        <taxon>Coscinodiscophyceae</taxon>
        <taxon>Thalassiosirophycidae</taxon>
        <taxon>Stephanodiscales</taxon>
        <taxon>Stephanodiscaceae</taxon>
        <taxon>Stephanodiscus</taxon>
    </lineage>
</organism>
<evidence type="ECO:0000256" key="3">
    <source>
        <dbReference type="ARBA" id="ARBA00023115"/>
    </source>
</evidence>
<dbReference type="Proteomes" id="UP001530315">
    <property type="component" value="Unassembled WGS sequence"/>
</dbReference>
<feature type="compositionally biased region" description="Gly residues" evidence="5">
    <location>
        <begin position="305"/>
        <end position="322"/>
    </location>
</feature>
<dbReference type="GO" id="GO:0006596">
    <property type="term" value="P:polyamine biosynthetic process"/>
    <property type="evidence" value="ECO:0007669"/>
    <property type="project" value="UniProtKB-UniRule"/>
</dbReference>
<name>A0ABD3Q3V2_9STRA</name>
<feature type="domain" description="PABS" evidence="6">
    <location>
        <begin position="69"/>
        <end position="360"/>
    </location>
</feature>
<feature type="compositionally biased region" description="Low complexity" evidence="5">
    <location>
        <begin position="155"/>
        <end position="169"/>
    </location>
</feature>
<dbReference type="EMBL" id="JALLAZ020000460">
    <property type="protein sequence ID" value="KAL3794614.1"/>
    <property type="molecule type" value="Genomic_DNA"/>
</dbReference>
<feature type="active site" description="Proton acceptor" evidence="4">
    <location>
        <position position="254"/>
    </location>
</feature>
<evidence type="ECO:0000256" key="4">
    <source>
        <dbReference type="PROSITE-ProRule" id="PRU00354"/>
    </source>
</evidence>
<gene>
    <name evidence="7" type="ORF">ACHAW5_007937</name>
</gene>
<evidence type="ECO:0000313" key="8">
    <source>
        <dbReference type="Proteomes" id="UP001530315"/>
    </source>
</evidence>
<comment type="similarity">
    <text evidence="1">Belongs to the spermidine/spermine synthase family.</text>
</comment>
<dbReference type="Gene3D" id="2.30.140.10">
    <property type="entry name" value="Spermidine synthase, tetramerisation domain"/>
    <property type="match status" value="1"/>
</dbReference>
<proteinExistence type="inferred from homology"/>